<reference evidence="3" key="1">
    <citation type="submission" date="2020-02" db="EMBL/GenBank/DDBJ databases">
        <authorList>
            <person name="Shen X.-R."/>
            <person name="Zhang Y.-X."/>
        </authorList>
    </citation>
    <scope>NUCLEOTIDE SEQUENCE</scope>
    <source>
        <strain evidence="3">SYP-B3998</strain>
    </source>
</reference>
<dbReference type="RefSeq" id="WP_163951068.1">
    <property type="nucleotide sequence ID" value="NZ_JAAIKC010000009.1"/>
</dbReference>
<keyword evidence="1 3" id="KW-0808">Transferase</keyword>
<dbReference type="InterPro" id="IPR020916">
    <property type="entry name" value="Gln_gamma-glutamylTfrase_bac"/>
</dbReference>
<evidence type="ECO:0000256" key="1">
    <source>
        <dbReference type="ARBA" id="ARBA00022679"/>
    </source>
</evidence>
<protein>
    <submittedName>
        <fullName evidence="3">Protein-glutamine gamma-glutamyltransferase</fullName>
    </submittedName>
</protein>
<dbReference type="EMBL" id="JAAIKC010000009">
    <property type="protein sequence ID" value="NEW08368.1"/>
    <property type="molecule type" value="Genomic_DNA"/>
</dbReference>
<gene>
    <name evidence="3" type="ORF">GK047_20430</name>
</gene>
<keyword evidence="2" id="KW-0749">Sporulation</keyword>
<proteinExistence type="predicted"/>
<comment type="caution">
    <text evidence="3">The sequence shown here is derived from an EMBL/GenBank/DDBJ whole genome shotgun (WGS) entry which is preliminary data.</text>
</comment>
<accession>A0A6G4A249</accession>
<evidence type="ECO:0000313" key="3">
    <source>
        <dbReference type="EMBL" id="NEW08368.1"/>
    </source>
</evidence>
<sequence>MIVIARNRAAAFDEGALSGFELTIYQKKKNSSVEYEYDSDNTLLFELQMRTHIMESSLALSQSGVYFAGFKDSQCNEAYWHHTHQGRFQLKAGVSAQDAIRDIFRNGNLYAFECSTAIVVILYKAILESIDPKQFDRLFSDLLLFDKTYNKNLHLNDRTNIEEAVTGDVLYFDNPEFSPLTPWWRGQNAIKIENGLYYGHGHGTGIVSAEEIIAVLNLFRKPDSTQSAFLTQTFVHPNFSFFSRFQSNIQEKPMIAKIGAWTFVG</sequence>
<dbReference type="Pfam" id="PF20085">
    <property type="entry name" value="TGL"/>
    <property type="match status" value="1"/>
</dbReference>
<evidence type="ECO:0000256" key="2">
    <source>
        <dbReference type="ARBA" id="ARBA00022969"/>
    </source>
</evidence>
<name>A0A6G4A249_9BACL</name>
<dbReference type="GO" id="GO:0003810">
    <property type="term" value="F:protein-glutamine gamma-glutamyltransferase activity"/>
    <property type="evidence" value="ECO:0007669"/>
    <property type="project" value="InterPro"/>
</dbReference>
<dbReference type="AlphaFoldDB" id="A0A6G4A249"/>
<organism evidence="3">
    <name type="scientific">Paenibacillus sp. SYP-B3998</name>
    <dbReference type="NCBI Taxonomy" id="2678564"/>
    <lineage>
        <taxon>Bacteria</taxon>
        <taxon>Bacillati</taxon>
        <taxon>Bacillota</taxon>
        <taxon>Bacilli</taxon>
        <taxon>Bacillales</taxon>
        <taxon>Paenibacillaceae</taxon>
        <taxon>Paenibacillus</taxon>
    </lineage>
</organism>
<dbReference type="GO" id="GO:0030435">
    <property type="term" value="P:sporulation resulting in formation of a cellular spore"/>
    <property type="evidence" value="ECO:0007669"/>
    <property type="project" value="UniProtKB-KW"/>
</dbReference>